<dbReference type="CDD" id="cd16461">
    <property type="entry name" value="RING-H2_EL5-like"/>
    <property type="match status" value="1"/>
</dbReference>
<dbReference type="GO" id="GO:0008270">
    <property type="term" value="F:zinc ion binding"/>
    <property type="evidence" value="ECO:0007669"/>
    <property type="project" value="UniProtKB-KW"/>
</dbReference>
<keyword evidence="1" id="KW-0862">Zinc</keyword>
<dbReference type="Proteomes" id="UP000295252">
    <property type="component" value="Chromosome VIII"/>
</dbReference>
<keyword evidence="5" id="KW-1185">Reference proteome</keyword>
<sequence length="163" mass="18226">MSPLTAILSLLVLIAIPALIYAFFFAMNCPRIPLRRPHRQRHHELSSSSSSKEANKQAVEDVCSSGGVKYRKDEEADHEKEYGVECPVCLAGFAEGDYVRRLDDCKHSFHLTCIDKWLSSHSNCPVCRASVPTIRSKQRPKPPPPPRPDDDFRQGLPDAASLV</sequence>
<evidence type="ECO:0000256" key="2">
    <source>
        <dbReference type="SAM" id="MobiDB-lite"/>
    </source>
</evidence>
<dbReference type="OrthoDB" id="8062037at2759"/>
<organism evidence="4 5">
    <name type="scientific">Coffea canephora</name>
    <name type="common">Robusta coffee</name>
    <dbReference type="NCBI Taxonomy" id="49390"/>
    <lineage>
        <taxon>Eukaryota</taxon>
        <taxon>Viridiplantae</taxon>
        <taxon>Streptophyta</taxon>
        <taxon>Embryophyta</taxon>
        <taxon>Tracheophyta</taxon>
        <taxon>Spermatophyta</taxon>
        <taxon>Magnoliopsida</taxon>
        <taxon>eudicotyledons</taxon>
        <taxon>Gunneridae</taxon>
        <taxon>Pentapetalae</taxon>
        <taxon>asterids</taxon>
        <taxon>lamiids</taxon>
        <taxon>Gentianales</taxon>
        <taxon>Rubiaceae</taxon>
        <taxon>Ixoroideae</taxon>
        <taxon>Gardenieae complex</taxon>
        <taxon>Bertiereae - Coffeeae clade</taxon>
        <taxon>Coffeeae</taxon>
        <taxon>Coffea</taxon>
    </lineage>
</organism>
<accession>A0A068UDI5</accession>
<dbReference type="PROSITE" id="PS50089">
    <property type="entry name" value="ZF_RING_2"/>
    <property type="match status" value="1"/>
</dbReference>
<dbReference type="FunCoup" id="A0A068UDI5">
    <property type="interactions" value="1"/>
</dbReference>
<dbReference type="PANTHER" id="PTHR45676:SF88">
    <property type="entry name" value="RING-H2 FINGER PROTEIN ATL33"/>
    <property type="match status" value="1"/>
</dbReference>
<feature type="domain" description="RING-type" evidence="3">
    <location>
        <begin position="86"/>
        <end position="128"/>
    </location>
</feature>
<evidence type="ECO:0000259" key="3">
    <source>
        <dbReference type="PROSITE" id="PS50089"/>
    </source>
</evidence>
<dbReference type="SUPFAM" id="SSF57850">
    <property type="entry name" value="RING/U-box"/>
    <property type="match status" value="1"/>
</dbReference>
<dbReference type="InterPro" id="IPR013083">
    <property type="entry name" value="Znf_RING/FYVE/PHD"/>
</dbReference>
<dbReference type="Pfam" id="PF13639">
    <property type="entry name" value="zf-RING_2"/>
    <property type="match status" value="1"/>
</dbReference>
<dbReference type="InterPro" id="IPR001841">
    <property type="entry name" value="Znf_RING"/>
</dbReference>
<dbReference type="InParanoid" id="A0A068UDI5"/>
<dbReference type="OMA" id="AFIYAMK"/>
<gene>
    <name evidence="4" type="ORF">GSCOC_T00023539001</name>
</gene>
<dbReference type="Gene3D" id="3.30.40.10">
    <property type="entry name" value="Zinc/RING finger domain, C3HC4 (zinc finger)"/>
    <property type="match status" value="1"/>
</dbReference>
<keyword evidence="1" id="KW-0479">Metal-binding</keyword>
<dbReference type="Gramene" id="CDP06625">
    <property type="protein sequence ID" value="CDP06625"/>
    <property type="gene ID" value="GSCOC_T00023539001"/>
</dbReference>
<name>A0A068UDI5_COFCA</name>
<reference evidence="5" key="1">
    <citation type="journal article" date="2014" name="Science">
        <title>The coffee genome provides insight into the convergent evolution of caffeine biosynthesis.</title>
        <authorList>
            <person name="Denoeud F."/>
            <person name="Carretero-Paulet L."/>
            <person name="Dereeper A."/>
            <person name="Droc G."/>
            <person name="Guyot R."/>
            <person name="Pietrella M."/>
            <person name="Zheng C."/>
            <person name="Alberti A."/>
            <person name="Anthony F."/>
            <person name="Aprea G."/>
            <person name="Aury J.M."/>
            <person name="Bento P."/>
            <person name="Bernard M."/>
            <person name="Bocs S."/>
            <person name="Campa C."/>
            <person name="Cenci A."/>
            <person name="Combes M.C."/>
            <person name="Crouzillat D."/>
            <person name="Da Silva C."/>
            <person name="Daddiego L."/>
            <person name="De Bellis F."/>
            <person name="Dussert S."/>
            <person name="Garsmeur O."/>
            <person name="Gayraud T."/>
            <person name="Guignon V."/>
            <person name="Jahn K."/>
            <person name="Jamilloux V."/>
            <person name="Joet T."/>
            <person name="Labadie K."/>
            <person name="Lan T."/>
            <person name="Leclercq J."/>
            <person name="Lepelley M."/>
            <person name="Leroy T."/>
            <person name="Li L.T."/>
            <person name="Librado P."/>
            <person name="Lopez L."/>
            <person name="Munoz A."/>
            <person name="Noel B."/>
            <person name="Pallavicini A."/>
            <person name="Perrotta G."/>
            <person name="Poncet V."/>
            <person name="Pot D."/>
            <person name="Priyono X."/>
            <person name="Rigoreau M."/>
            <person name="Rouard M."/>
            <person name="Rozas J."/>
            <person name="Tranchant-Dubreuil C."/>
            <person name="VanBuren R."/>
            <person name="Zhang Q."/>
            <person name="Andrade A.C."/>
            <person name="Argout X."/>
            <person name="Bertrand B."/>
            <person name="de Kochko A."/>
            <person name="Graziosi G."/>
            <person name="Henry R.J."/>
            <person name="Jayarama X."/>
            <person name="Ming R."/>
            <person name="Nagai C."/>
            <person name="Rounsley S."/>
            <person name="Sankoff D."/>
            <person name="Giuliano G."/>
            <person name="Albert V.A."/>
            <person name="Wincker P."/>
            <person name="Lashermes P."/>
        </authorList>
    </citation>
    <scope>NUCLEOTIDE SEQUENCE [LARGE SCALE GENOMIC DNA]</scope>
    <source>
        <strain evidence="5">cv. DH200-94</strain>
    </source>
</reference>
<dbReference type="PANTHER" id="PTHR45676">
    <property type="entry name" value="RING-H2 FINGER PROTEIN ATL51-RELATED"/>
    <property type="match status" value="1"/>
</dbReference>
<evidence type="ECO:0000313" key="4">
    <source>
        <dbReference type="EMBL" id="CDP06625.1"/>
    </source>
</evidence>
<feature type="region of interest" description="Disordered" evidence="2">
    <location>
        <begin position="133"/>
        <end position="163"/>
    </location>
</feature>
<dbReference type="SMART" id="SM00184">
    <property type="entry name" value="RING"/>
    <property type="match status" value="1"/>
</dbReference>
<evidence type="ECO:0000313" key="5">
    <source>
        <dbReference type="Proteomes" id="UP000295252"/>
    </source>
</evidence>
<dbReference type="GO" id="GO:0016567">
    <property type="term" value="P:protein ubiquitination"/>
    <property type="evidence" value="ECO:0007669"/>
    <property type="project" value="UniProtKB-UniPathway"/>
</dbReference>
<dbReference type="UniPathway" id="UPA00143"/>
<protein>
    <recommendedName>
        <fullName evidence="3">RING-type domain-containing protein</fullName>
    </recommendedName>
</protein>
<dbReference type="AlphaFoldDB" id="A0A068UDI5"/>
<proteinExistence type="predicted"/>
<dbReference type="EMBL" id="HG739106">
    <property type="protein sequence ID" value="CDP06625.1"/>
    <property type="molecule type" value="Genomic_DNA"/>
</dbReference>
<evidence type="ECO:0000256" key="1">
    <source>
        <dbReference type="PROSITE-ProRule" id="PRU00175"/>
    </source>
</evidence>
<dbReference type="PhylomeDB" id="A0A068UDI5"/>
<keyword evidence="1" id="KW-0863">Zinc-finger</keyword>